<comment type="caution">
    <text evidence="3">The sequence shown here is derived from an EMBL/GenBank/DDBJ whole genome shotgun (WGS) entry which is preliminary data.</text>
</comment>
<dbReference type="InterPro" id="IPR036397">
    <property type="entry name" value="RNaseH_sf"/>
</dbReference>
<accession>A0AAV8VL05</accession>
<dbReference type="Pfam" id="PF16087">
    <property type="entry name" value="DUF4817"/>
    <property type="match status" value="1"/>
</dbReference>
<protein>
    <recommendedName>
        <fullName evidence="2">DUF4817 domain-containing protein</fullName>
    </recommendedName>
</protein>
<dbReference type="Gene3D" id="3.30.420.10">
    <property type="entry name" value="Ribonuclease H-like superfamily/Ribonuclease H"/>
    <property type="match status" value="1"/>
</dbReference>
<name>A0AAV8VL05_9CUCU</name>
<feature type="domain" description="DUF4817" evidence="2">
    <location>
        <begin position="47"/>
        <end position="98"/>
    </location>
</feature>
<evidence type="ECO:0000259" key="2">
    <source>
        <dbReference type="Pfam" id="PF16087"/>
    </source>
</evidence>
<sequence length="372" mass="43728">MARGRTRKSDKGSFTDEQMSNAVEEVIKNNTSLRKSANMYNMHYHPEQLIQMVYAIGESDGNCFLAARIYAQKYPNRSHPDVRSLQNLKERFERTGSVSYENKSRTPTVLNEENQLAISLAVVENPQCLQKNKFHPYHVQLHQELLENDFERRIHFCQWVHNVVAENEDFFKFVLFTDKCTFHRNGFVSFHYYDTQNPHIVQVNNHQHNWSINVWGGILHNYVIGPYIFQGSVTGEVFLNFLRNDFPRLIQHVLDFIKNCMWLQLDGAPAHFSVIVRHHLNEHFPNAWIGRQGPTAWPPRSADLTPMDYFLWGVVKSDVYRVPATTREDMVERIQQSFQRISPLVLSNVRRSFRRRAELCLTENGHHFEQLL</sequence>
<reference evidence="3 4" key="1">
    <citation type="journal article" date="2023" name="Insect Mol. Biol.">
        <title>Genome sequencing provides insights into the evolution of gene families encoding plant cell wall-degrading enzymes in longhorned beetles.</title>
        <authorList>
            <person name="Shin N.R."/>
            <person name="Okamura Y."/>
            <person name="Kirsch R."/>
            <person name="Pauchet Y."/>
        </authorList>
    </citation>
    <scope>NUCLEOTIDE SEQUENCE [LARGE SCALE GENOMIC DNA]</scope>
    <source>
        <strain evidence="3">EAD_L_NR</strain>
    </source>
</reference>
<dbReference type="GO" id="GO:0003676">
    <property type="term" value="F:nucleic acid binding"/>
    <property type="evidence" value="ECO:0007669"/>
    <property type="project" value="InterPro"/>
</dbReference>
<feature type="region of interest" description="Disordered" evidence="1">
    <location>
        <begin position="1"/>
        <end position="21"/>
    </location>
</feature>
<dbReference type="Proteomes" id="UP001159042">
    <property type="component" value="Unassembled WGS sequence"/>
</dbReference>
<dbReference type="PANTHER" id="PTHR47326">
    <property type="entry name" value="TRANSPOSABLE ELEMENT TC3 TRANSPOSASE-LIKE PROTEIN"/>
    <property type="match status" value="1"/>
</dbReference>
<dbReference type="EMBL" id="JANEYG010000067">
    <property type="protein sequence ID" value="KAJ8914632.1"/>
    <property type="molecule type" value="Genomic_DNA"/>
</dbReference>
<gene>
    <name evidence="3" type="ORF">NQ315_015370</name>
</gene>
<dbReference type="AlphaFoldDB" id="A0AAV8VL05"/>
<dbReference type="PANTHER" id="PTHR47326:SF1">
    <property type="entry name" value="HTH PSQ-TYPE DOMAIN-CONTAINING PROTEIN"/>
    <property type="match status" value="1"/>
</dbReference>
<evidence type="ECO:0000313" key="3">
    <source>
        <dbReference type="EMBL" id="KAJ8914632.1"/>
    </source>
</evidence>
<dbReference type="InterPro" id="IPR032135">
    <property type="entry name" value="DUF4817"/>
</dbReference>
<evidence type="ECO:0000313" key="4">
    <source>
        <dbReference type="Proteomes" id="UP001159042"/>
    </source>
</evidence>
<evidence type="ECO:0000256" key="1">
    <source>
        <dbReference type="SAM" id="MobiDB-lite"/>
    </source>
</evidence>
<keyword evidence="4" id="KW-1185">Reference proteome</keyword>
<organism evidence="3 4">
    <name type="scientific">Exocentrus adspersus</name>
    <dbReference type="NCBI Taxonomy" id="1586481"/>
    <lineage>
        <taxon>Eukaryota</taxon>
        <taxon>Metazoa</taxon>
        <taxon>Ecdysozoa</taxon>
        <taxon>Arthropoda</taxon>
        <taxon>Hexapoda</taxon>
        <taxon>Insecta</taxon>
        <taxon>Pterygota</taxon>
        <taxon>Neoptera</taxon>
        <taxon>Endopterygota</taxon>
        <taxon>Coleoptera</taxon>
        <taxon>Polyphaga</taxon>
        <taxon>Cucujiformia</taxon>
        <taxon>Chrysomeloidea</taxon>
        <taxon>Cerambycidae</taxon>
        <taxon>Lamiinae</taxon>
        <taxon>Acanthocinini</taxon>
        <taxon>Exocentrus</taxon>
    </lineage>
</organism>
<proteinExistence type="predicted"/>